<dbReference type="FunFam" id="2.30.30.550:FF:000001">
    <property type="entry name" value="major vault protein-like"/>
    <property type="match status" value="1"/>
</dbReference>
<keyword evidence="5" id="KW-1185">Reference proteome</keyword>
<protein>
    <recommendedName>
        <fullName evidence="6">Major vault protein</fullName>
    </recommendedName>
</protein>
<name>A0AAV6YUG5_ENGPU</name>
<dbReference type="Gene3D" id="2.30.30.560">
    <property type="match status" value="1"/>
</dbReference>
<feature type="domain" description="Major vault protein repeat" evidence="3">
    <location>
        <begin position="141"/>
        <end position="200"/>
    </location>
</feature>
<keyword evidence="1" id="KW-0963">Cytoplasm</keyword>
<organism evidence="4 5">
    <name type="scientific">Engystomops pustulosus</name>
    <name type="common">Tungara frog</name>
    <name type="synonym">Physalaemus pustulosus</name>
    <dbReference type="NCBI Taxonomy" id="76066"/>
    <lineage>
        <taxon>Eukaryota</taxon>
        <taxon>Metazoa</taxon>
        <taxon>Chordata</taxon>
        <taxon>Craniata</taxon>
        <taxon>Vertebrata</taxon>
        <taxon>Euteleostomi</taxon>
        <taxon>Amphibia</taxon>
        <taxon>Batrachia</taxon>
        <taxon>Anura</taxon>
        <taxon>Neobatrachia</taxon>
        <taxon>Hyloidea</taxon>
        <taxon>Leptodactylidae</taxon>
        <taxon>Leiuperinae</taxon>
        <taxon>Engystomops</taxon>
    </lineage>
</organism>
<proteinExistence type="predicted"/>
<feature type="domain" description="Major vault protein repeat" evidence="2">
    <location>
        <begin position="204"/>
        <end position="244"/>
    </location>
</feature>
<gene>
    <name evidence="4" type="ORF">GDO81_022084</name>
</gene>
<feature type="repeat" description="MVP" evidence="1">
    <location>
        <begin position="208"/>
        <end position="259"/>
    </location>
</feature>
<dbReference type="PANTHER" id="PTHR14165:SF3">
    <property type="entry name" value="MAJOR VAULT PROTEIN"/>
    <property type="match status" value="1"/>
</dbReference>
<dbReference type="Pfam" id="PF01505">
    <property type="entry name" value="Vault"/>
    <property type="match status" value="1"/>
</dbReference>
<sequence length="282" mass="32576">MSSLTATPMFKHRSSDRKAVPCVVSQLRIIPVTAHVEISCITSGNTTLEAAQYSHDETHVRWCNYKEWPLTDLLLLPHQICWVYWEGLSSIRMSEESIIRIPPYHYIHVLDQNSNISRVETGPKTYIRQDNERVLFHPVRMVMVPPRHYCVIQNPVVRDQGRNVQFDDIGQAKLRHGDQEIRLAQDPFPLYPGEELQQGITPLTVVLANTALHLKALLDFEDDNEKFVAGDEWLFEGPGTYIPRKEVEVLQTIQATVIRHNQAIRLRARKECQDREDHARVT</sequence>
<dbReference type="InterPro" id="IPR041134">
    <property type="entry name" value="Vault_2"/>
</dbReference>
<dbReference type="Gene3D" id="2.30.30.570">
    <property type="match status" value="1"/>
</dbReference>
<keyword evidence="1" id="KW-0687">Ribonucleoprotein</keyword>
<feature type="repeat" description="MVP" evidence="1">
    <location>
        <begin position="147"/>
        <end position="207"/>
    </location>
</feature>
<dbReference type="EMBL" id="WNYA01018697">
    <property type="protein sequence ID" value="KAG8538787.1"/>
    <property type="molecule type" value="Genomic_DNA"/>
</dbReference>
<dbReference type="InterPro" id="IPR039059">
    <property type="entry name" value="MVP"/>
</dbReference>
<dbReference type="GO" id="GO:0005634">
    <property type="term" value="C:nucleus"/>
    <property type="evidence" value="ECO:0007669"/>
    <property type="project" value="TreeGrafter"/>
</dbReference>
<dbReference type="AlphaFoldDB" id="A0AAV6YUG5"/>
<dbReference type="FunFam" id="2.30.30.570:FF:000002">
    <property type="entry name" value="Major vault protein-alpha"/>
    <property type="match status" value="1"/>
</dbReference>
<evidence type="ECO:0000313" key="4">
    <source>
        <dbReference type="EMBL" id="KAG8538787.1"/>
    </source>
</evidence>
<dbReference type="InterPro" id="IPR043023">
    <property type="entry name" value="MVP_rep_sf"/>
</dbReference>
<dbReference type="Gene3D" id="2.30.30.550">
    <property type="entry name" value="Major Vault Protein repeat"/>
    <property type="match status" value="2"/>
</dbReference>
<dbReference type="Proteomes" id="UP000824782">
    <property type="component" value="Unassembled WGS sequence"/>
</dbReference>
<evidence type="ECO:0000259" key="3">
    <source>
        <dbReference type="Pfam" id="PF17794"/>
    </source>
</evidence>
<dbReference type="InterPro" id="IPR002499">
    <property type="entry name" value="Vault_N"/>
</dbReference>
<evidence type="ECO:0000259" key="2">
    <source>
        <dbReference type="Pfam" id="PF01505"/>
    </source>
</evidence>
<dbReference type="GO" id="GO:1990904">
    <property type="term" value="C:ribonucleoprotein complex"/>
    <property type="evidence" value="ECO:0007669"/>
    <property type="project" value="UniProtKB-UniRule"/>
</dbReference>
<evidence type="ECO:0000313" key="5">
    <source>
        <dbReference type="Proteomes" id="UP000824782"/>
    </source>
</evidence>
<comment type="subcellular location">
    <subcellularLocation>
        <location evidence="1">Cytoplasm</location>
    </subcellularLocation>
</comment>
<reference evidence="4" key="1">
    <citation type="thesis" date="2020" institute="ProQuest LLC" country="789 East Eisenhower Parkway, Ann Arbor, MI, USA">
        <title>Comparative Genomics and Chromosome Evolution.</title>
        <authorList>
            <person name="Mudd A.B."/>
        </authorList>
    </citation>
    <scope>NUCLEOTIDE SEQUENCE</scope>
    <source>
        <strain evidence="4">237g6f4</strain>
        <tissue evidence="4">Blood</tissue>
    </source>
</reference>
<feature type="non-terminal residue" evidence="4">
    <location>
        <position position="282"/>
    </location>
</feature>
<dbReference type="FunFam" id="2.30.30.560:FF:000002">
    <property type="entry name" value="Major vault protein-alpha"/>
    <property type="match status" value="1"/>
</dbReference>
<dbReference type="PROSITE" id="PS51224">
    <property type="entry name" value="MVP"/>
    <property type="match status" value="2"/>
</dbReference>
<dbReference type="GO" id="GO:0005737">
    <property type="term" value="C:cytoplasm"/>
    <property type="evidence" value="ECO:0007669"/>
    <property type="project" value="UniProtKB-SubCell"/>
</dbReference>
<evidence type="ECO:0008006" key="6">
    <source>
        <dbReference type="Google" id="ProtNLM"/>
    </source>
</evidence>
<dbReference type="Pfam" id="PF17794">
    <property type="entry name" value="Vault_2"/>
    <property type="match status" value="1"/>
</dbReference>
<dbReference type="InterPro" id="IPR041139">
    <property type="entry name" value="MVP_rep_dom"/>
</dbReference>
<dbReference type="InterPro" id="IPR043179">
    <property type="entry name" value="Vault_2_sf"/>
</dbReference>
<evidence type="ECO:0000256" key="1">
    <source>
        <dbReference type="PROSITE-ProRule" id="PRU00571"/>
    </source>
</evidence>
<accession>A0AAV6YUG5</accession>
<comment type="caution">
    <text evidence="4">The sequence shown here is derived from an EMBL/GenBank/DDBJ whole genome shotgun (WGS) entry which is preliminary data.</text>
</comment>
<dbReference type="PANTHER" id="PTHR14165">
    <property type="entry name" value="MAJOR VAULT PROTEIN"/>
    <property type="match status" value="1"/>
</dbReference>